<keyword evidence="3" id="KW-1185">Reference proteome</keyword>
<dbReference type="Gene3D" id="3.30.980.10">
    <property type="entry name" value="Threonyl-trna Synthetase, Chain A, domain 2"/>
    <property type="match status" value="1"/>
</dbReference>
<dbReference type="InterPro" id="IPR018163">
    <property type="entry name" value="Thr/Ala-tRNA-synth_IIc_edit"/>
</dbReference>
<feature type="region of interest" description="Disordered" evidence="1">
    <location>
        <begin position="134"/>
        <end position="161"/>
    </location>
</feature>
<dbReference type="SUPFAM" id="SSF55186">
    <property type="entry name" value="ThrRS/AlaRS common domain"/>
    <property type="match status" value="1"/>
</dbReference>
<feature type="compositionally biased region" description="Basic residues" evidence="1">
    <location>
        <begin position="134"/>
        <end position="146"/>
    </location>
</feature>
<organism evidence="2 3">
    <name type="scientific">Kitasatospora paracochleata</name>
    <dbReference type="NCBI Taxonomy" id="58354"/>
    <lineage>
        <taxon>Bacteria</taxon>
        <taxon>Bacillati</taxon>
        <taxon>Actinomycetota</taxon>
        <taxon>Actinomycetes</taxon>
        <taxon>Kitasatosporales</taxon>
        <taxon>Streptomycetaceae</taxon>
        <taxon>Kitasatospora</taxon>
    </lineage>
</organism>
<dbReference type="EMBL" id="JAMZDX010000002">
    <property type="protein sequence ID" value="MCP2308860.1"/>
    <property type="molecule type" value="Genomic_DNA"/>
</dbReference>
<accession>A0ABT1IUP5</accession>
<proteinExistence type="predicted"/>
<protein>
    <submittedName>
        <fullName evidence="2">Uncharacterized protein</fullName>
    </submittedName>
</protein>
<reference evidence="2 3" key="1">
    <citation type="submission" date="2022-06" db="EMBL/GenBank/DDBJ databases">
        <title>Sequencing the genomes of 1000 actinobacteria strains.</title>
        <authorList>
            <person name="Klenk H.-P."/>
        </authorList>
    </citation>
    <scope>NUCLEOTIDE SEQUENCE [LARGE SCALE GENOMIC DNA]</scope>
    <source>
        <strain evidence="2 3">DSM 41656</strain>
    </source>
</reference>
<evidence type="ECO:0000313" key="3">
    <source>
        <dbReference type="Proteomes" id="UP001206483"/>
    </source>
</evidence>
<name>A0ABT1IUP5_9ACTN</name>
<comment type="caution">
    <text evidence="2">The sequence shown here is derived from an EMBL/GenBank/DDBJ whole genome shotgun (WGS) entry which is preliminary data.</text>
</comment>
<dbReference type="Proteomes" id="UP001206483">
    <property type="component" value="Unassembled WGS sequence"/>
</dbReference>
<evidence type="ECO:0000313" key="2">
    <source>
        <dbReference type="EMBL" id="MCP2308860.1"/>
    </source>
</evidence>
<gene>
    <name evidence="2" type="ORF">FHR36_001984</name>
</gene>
<evidence type="ECO:0000256" key="1">
    <source>
        <dbReference type="SAM" id="MobiDB-lite"/>
    </source>
</evidence>
<sequence length="161" mass="17760">MNAGMCRVEGRCGPRQRSPPAHLAGLRVQVVVDGQLAGADLDVRTLARGGGGALEADQLQLERLAGQLLAGASSVTTRRENFCPRLMISCIFFSTALRSSGWNGFYYDFDVEKPFHPDDLKAVEKKMQEIIKRGQKFSRAGGHRRGRPDERGWPASRSSWS</sequence>